<feature type="domain" description="EAL" evidence="1">
    <location>
        <begin position="1"/>
        <end position="77"/>
    </location>
</feature>
<reference evidence="2 3" key="1">
    <citation type="submission" date="2014-02" db="EMBL/GenBank/DDBJ databases">
        <title>Draft genome sequence of Lysinibacillus manganicus DSM 26584T.</title>
        <authorList>
            <person name="Zhang F."/>
            <person name="Wang G."/>
            <person name="Zhang L."/>
        </authorList>
    </citation>
    <scope>NUCLEOTIDE SEQUENCE [LARGE SCALE GENOMIC DNA]</scope>
    <source>
        <strain evidence="2 3">DSM 26584</strain>
    </source>
</reference>
<dbReference type="EMBL" id="JPVN01000013">
    <property type="protein sequence ID" value="KGR78206.1"/>
    <property type="molecule type" value="Genomic_DNA"/>
</dbReference>
<dbReference type="STRING" id="1384049.CD29_12330"/>
<dbReference type="OrthoDB" id="9759607at2"/>
<dbReference type="SUPFAM" id="SSF141868">
    <property type="entry name" value="EAL domain-like"/>
    <property type="match status" value="1"/>
</dbReference>
<dbReference type="PANTHER" id="PTHR33121:SF70">
    <property type="entry name" value="SIGNALING PROTEIN YKOW"/>
    <property type="match status" value="1"/>
</dbReference>
<keyword evidence="3" id="KW-1185">Reference proteome</keyword>
<gene>
    <name evidence="2" type="ORF">CD29_12330</name>
</gene>
<dbReference type="Pfam" id="PF00563">
    <property type="entry name" value="EAL"/>
    <property type="match status" value="1"/>
</dbReference>
<dbReference type="AlphaFoldDB" id="A0A0A3I040"/>
<dbReference type="PROSITE" id="PS50883">
    <property type="entry name" value="EAL"/>
    <property type="match status" value="1"/>
</dbReference>
<dbReference type="eggNOG" id="COG2200">
    <property type="taxonomic scope" value="Bacteria"/>
</dbReference>
<evidence type="ECO:0000313" key="3">
    <source>
        <dbReference type="Proteomes" id="UP000030416"/>
    </source>
</evidence>
<evidence type="ECO:0000259" key="1">
    <source>
        <dbReference type="PROSITE" id="PS50883"/>
    </source>
</evidence>
<accession>A0A0A3I040</accession>
<evidence type="ECO:0000313" key="2">
    <source>
        <dbReference type="EMBL" id="KGR78206.1"/>
    </source>
</evidence>
<protein>
    <recommendedName>
        <fullName evidence="1">EAL domain-containing protein</fullName>
    </recommendedName>
</protein>
<comment type="caution">
    <text evidence="2">The sequence shown here is derived from an EMBL/GenBank/DDBJ whole genome shotgun (WGS) entry which is preliminary data.</text>
</comment>
<dbReference type="InterPro" id="IPR050706">
    <property type="entry name" value="Cyclic-di-GMP_PDE-like"/>
</dbReference>
<dbReference type="PANTHER" id="PTHR33121">
    <property type="entry name" value="CYCLIC DI-GMP PHOSPHODIESTERASE PDEF"/>
    <property type="match status" value="1"/>
</dbReference>
<proteinExistence type="predicted"/>
<organism evidence="2 3">
    <name type="scientific">Ureibacillus manganicus DSM 26584</name>
    <dbReference type="NCBI Taxonomy" id="1384049"/>
    <lineage>
        <taxon>Bacteria</taxon>
        <taxon>Bacillati</taxon>
        <taxon>Bacillota</taxon>
        <taxon>Bacilli</taxon>
        <taxon>Bacillales</taxon>
        <taxon>Caryophanaceae</taxon>
        <taxon>Ureibacillus</taxon>
    </lineage>
</organism>
<name>A0A0A3I040_9BACL</name>
<dbReference type="Gene3D" id="3.20.20.450">
    <property type="entry name" value="EAL domain"/>
    <property type="match status" value="1"/>
</dbReference>
<sequence>MELLINNIYSHTENEPIIVDMILTMAKHLNMKGIAEGIEIEQQLHYLVKNKCDYIQGFLMSKPLPYGELIDNYESIQNNSKHIISALNLYKFS</sequence>
<dbReference type="Proteomes" id="UP000030416">
    <property type="component" value="Unassembled WGS sequence"/>
</dbReference>
<dbReference type="InterPro" id="IPR001633">
    <property type="entry name" value="EAL_dom"/>
</dbReference>
<dbReference type="RefSeq" id="WP_036187003.1">
    <property type="nucleotide sequence ID" value="NZ_AVDA01000013.1"/>
</dbReference>
<dbReference type="GO" id="GO:0071111">
    <property type="term" value="F:cyclic-guanylate-specific phosphodiesterase activity"/>
    <property type="evidence" value="ECO:0007669"/>
    <property type="project" value="InterPro"/>
</dbReference>
<dbReference type="InterPro" id="IPR035919">
    <property type="entry name" value="EAL_sf"/>
</dbReference>